<organism evidence="5 6">
    <name type="scientific">Syncephalastrum racemosum</name>
    <name type="common">Filamentous fungus</name>
    <dbReference type="NCBI Taxonomy" id="13706"/>
    <lineage>
        <taxon>Eukaryota</taxon>
        <taxon>Fungi</taxon>
        <taxon>Fungi incertae sedis</taxon>
        <taxon>Mucoromycota</taxon>
        <taxon>Mucoromycotina</taxon>
        <taxon>Mucoromycetes</taxon>
        <taxon>Mucorales</taxon>
        <taxon>Syncephalastraceae</taxon>
        <taxon>Syncephalastrum</taxon>
    </lineage>
</organism>
<feature type="compositionally biased region" description="Polar residues" evidence="3">
    <location>
        <begin position="490"/>
        <end position="501"/>
    </location>
</feature>
<evidence type="ECO:0000256" key="3">
    <source>
        <dbReference type="SAM" id="MobiDB-lite"/>
    </source>
</evidence>
<dbReference type="InterPro" id="IPR052605">
    <property type="entry name" value="Fungal_trans_regulator"/>
</dbReference>
<dbReference type="SUPFAM" id="SSF49417">
    <property type="entry name" value="p53-like transcription factors"/>
    <property type="match status" value="1"/>
</dbReference>
<evidence type="ECO:0000256" key="1">
    <source>
        <dbReference type="ARBA" id="ARBA00023125"/>
    </source>
</evidence>
<proteinExistence type="predicted"/>
<feature type="compositionally biased region" description="Low complexity" evidence="3">
    <location>
        <begin position="21"/>
        <end position="32"/>
    </location>
</feature>
<dbReference type="Proteomes" id="UP000242180">
    <property type="component" value="Unassembled WGS sequence"/>
</dbReference>
<dbReference type="GO" id="GO:0051321">
    <property type="term" value="P:meiotic cell cycle"/>
    <property type="evidence" value="ECO:0007669"/>
    <property type="project" value="TreeGrafter"/>
</dbReference>
<sequence>MIALSQPSTPRPSPAVNAPEAQSASPNRSNPASAAAAAAAAAAFNTPSFQASPYIHPSSGGPIRKRTRSDSLFPPDIGPFFSSSKPFDNVFALDRVTPLTIKLQSKMDRGFFLADNDWTCYRRNYFQVSSAFSIHGISHYFPEHEAQCLVRCEDGNLYPARRFFIGMSARVSNSDKKIDLVQHTPKRDKGPQSTPDFKPVTPGGNLSMASVGTNQNIVTFERIQFKTATANNGKRRAAQQYYVCVMDLFAQTDHGEQVKIASCQSTPLVVRGRSPGHYADSHERSMSSSSASLASHEQSAPAHQPPHHSSVSQSAHHPHHHAVPPPPPPHYQPAADDGRFHSFPRPPYTPPAMMPGEYGSSYPYYSHYQAFGPPMHPMMMTNGPPTPSPPQHTPTSSPGANHGPYHHHPQQHQQQSHYMVQPALAAAVATDPSSSSSPASSPHMYHHNGATNDYHHPHQRSSSGMSIHMDQASAAAAAAADWADHHKRMQSSTSVSSNPANTAAGSPHQSPSQASHPQVQTPSSQATQPAQQTPQPQPQQATSYFAQGTPTLSSATSQTSAFSPTTPTTPYVNNGARKYNSVPSICNQQTL</sequence>
<dbReference type="PANTHER" id="PTHR35144">
    <property type="entry name" value="MEIOSIS-SPECIFIC TRANSCRIPTION FACTOR NDT80"/>
    <property type="match status" value="1"/>
</dbReference>
<dbReference type="InParanoid" id="A0A1X2HJH0"/>
<dbReference type="OMA" id="RTQDKHT"/>
<evidence type="ECO:0000259" key="4">
    <source>
        <dbReference type="PROSITE" id="PS51517"/>
    </source>
</evidence>
<feature type="non-terminal residue" evidence="5">
    <location>
        <position position="1"/>
    </location>
</feature>
<protein>
    <recommendedName>
        <fullName evidence="4">NDT80 domain-containing protein</fullName>
    </recommendedName>
</protein>
<gene>
    <name evidence="5" type="ORF">BCR43DRAFT_488099</name>
</gene>
<dbReference type="OrthoDB" id="2288358at2759"/>
<dbReference type="GO" id="GO:0003700">
    <property type="term" value="F:DNA-binding transcription factor activity"/>
    <property type="evidence" value="ECO:0007669"/>
    <property type="project" value="UniProtKB-UniRule"/>
</dbReference>
<dbReference type="PROSITE" id="PS51517">
    <property type="entry name" value="NDT80"/>
    <property type="match status" value="1"/>
</dbReference>
<name>A0A1X2HJH0_SYNRA</name>
<feature type="compositionally biased region" description="Low complexity" evidence="3">
    <location>
        <begin position="425"/>
        <end position="442"/>
    </location>
</feature>
<dbReference type="GO" id="GO:0000228">
    <property type="term" value="C:nuclear chromosome"/>
    <property type="evidence" value="ECO:0007669"/>
    <property type="project" value="TreeGrafter"/>
</dbReference>
<feature type="region of interest" description="Disordered" evidence="3">
    <location>
        <begin position="269"/>
        <end position="348"/>
    </location>
</feature>
<dbReference type="InterPro" id="IPR008967">
    <property type="entry name" value="p53-like_TF_DNA-bd_sf"/>
</dbReference>
<feature type="region of interest" description="Disordered" evidence="3">
    <location>
        <begin position="1"/>
        <end position="32"/>
    </location>
</feature>
<keyword evidence="6" id="KW-1185">Reference proteome</keyword>
<dbReference type="AlphaFoldDB" id="A0A1X2HJH0"/>
<dbReference type="PANTHER" id="PTHR35144:SF2">
    <property type="entry name" value="MEIOSIS-SPECIFIC TRANSCRIPTION FACTOR NDT80"/>
    <property type="match status" value="1"/>
</dbReference>
<dbReference type="InterPro" id="IPR024061">
    <property type="entry name" value="NDT80_DNA-bd_dom"/>
</dbReference>
<accession>A0A1X2HJH0</accession>
<evidence type="ECO:0000313" key="6">
    <source>
        <dbReference type="Proteomes" id="UP000242180"/>
    </source>
</evidence>
<dbReference type="InterPro" id="IPR037141">
    <property type="entry name" value="NDT80_DNA-bd_dom_sf"/>
</dbReference>
<evidence type="ECO:0000256" key="2">
    <source>
        <dbReference type="PROSITE-ProRule" id="PRU00850"/>
    </source>
</evidence>
<comment type="caution">
    <text evidence="5">The sequence shown here is derived from an EMBL/GenBank/DDBJ whole genome shotgun (WGS) entry which is preliminary data.</text>
</comment>
<feature type="compositionally biased region" description="Polar residues" evidence="3">
    <location>
        <begin position="581"/>
        <end position="591"/>
    </location>
</feature>
<evidence type="ECO:0000313" key="5">
    <source>
        <dbReference type="EMBL" id="ORY98746.1"/>
    </source>
</evidence>
<feature type="DNA-binding region" description="NDT80" evidence="2">
    <location>
        <begin position="45"/>
        <end position="282"/>
    </location>
</feature>
<dbReference type="GO" id="GO:0045944">
    <property type="term" value="P:positive regulation of transcription by RNA polymerase II"/>
    <property type="evidence" value="ECO:0007669"/>
    <property type="project" value="TreeGrafter"/>
</dbReference>
<dbReference type="EMBL" id="MCGN01000003">
    <property type="protein sequence ID" value="ORY98746.1"/>
    <property type="molecule type" value="Genomic_DNA"/>
</dbReference>
<keyword evidence="1 2" id="KW-0238">DNA-binding</keyword>
<feature type="compositionally biased region" description="Low complexity" evidence="3">
    <location>
        <begin position="286"/>
        <end position="315"/>
    </location>
</feature>
<feature type="domain" description="NDT80" evidence="4">
    <location>
        <begin position="45"/>
        <end position="282"/>
    </location>
</feature>
<dbReference type="Gene3D" id="2.60.40.1390">
    <property type="entry name" value="NDT80 DNA-binding domain"/>
    <property type="match status" value="1"/>
</dbReference>
<dbReference type="Pfam" id="PF05224">
    <property type="entry name" value="NDT80_PhoG"/>
    <property type="match status" value="1"/>
</dbReference>
<feature type="region of interest" description="Disordered" evidence="3">
    <location>
        <begin position="183"/>
        <end position="208"/>
    </location>
</feature>
<reference evidence="5 6" key="1">
    <citation type="submission" date="2016-07" db="EMBL/GenBank/DDBJ databases">
        <title>Pervasive Adenine N6-methylation of Active Genes in Fungi.</title>
        <authorList>
            <consortium name="DOE Joint Genome Institute"/>
            <person name="Mondo S.J."/>
            <person name="Dannebaum R.O."/>
            <person name="Kuo R.C."/>
            <person name="Labutti K."/>
            <person name="Haridas S."/>
            <person name="Kuo A."/>
            <person name="Salamov A."/>
            <person name="Ahrendt S.R."/>
            <person name="Lipzen A."/>
            <person name="Sullivan W."/>
            <person name="Andreopoulos W.B."/>
            <person name="Clum A."/>
            <person name="Lindquist E."/>
            <person name="Daum C."/>
            <person name="Ramamoorthy G.K."/>
            <person name="Gryganskyi A."/>
            <person name="Culley D."/>
            <person name="Magnuson J.K."/>
            <person name="James T.Y."/>
            <person name="O'Malley M.A."/>
            <person name="Stajich J.E."/>
            <person name="Spatafora J.W."/>
            <person name="Visel A."/>
            <person name="Grigoriev I.V."/>
        </authorList>
    </citation>
    <scope>NUCLEOTIDE SEQUENCE [LARGE SCALE GENOMIC DNA]</scope>
    <source>
        <strain evidence="5 6">NRRL 2496</strain>
    </source>
</reference>
<dbReference type="GO" id="GO:0003677">
    <property type="term" value="F:DNA binding"/>
    <property type="evidence" value="ECO:0007669"/>
    <property type="project" value="UniProtKB-KW"/>
</dbReference>
<feature type="compositionally biased region" description="Low complexity" evidence="3">
    <location>
        <begin position="470"/>
        <end position="481"/>
    </location>
</feature>
<feature type="compositionally biased region" description="Low complexity" evidence="3">
    <location>
        <begin position="503"/>
        <end position="570"/>
    </location>
</feature>
<dbReference type="STRING" id="13706.A0A1X2HJH0"/>
<feature type="region of interest" description="Disordered" evidence="3">
    <location>
        <begin position="378"/>
        <end position="591"/>
    </location>
</feature>